<accession>A0A6J8FQM2</accession>
<dbReference type="PANTHER" id="PTHR45990">
    <property type="entry name" value="DNA REPAIR PROTEIN REV1"/>
    <property type="match status" value="1"/>
</dbReference>
<dbReference type="GO" id="GO:0042276">
    <property type="term" value="P:error-prone translesion synthesis"/>
    <property type="evidence" value="ECO:0007669"/>
    <property type="project" value="TreeGrafter"/>
</dbReference>
<dbReference type="VEuPathDB" id="TriTrypDB:LdCL_360005900"/>
<gene>
    <name evidence="2" type="ORF">LDHU3_36.0170</name>
</gene>
<organism evidence="2 3">
    <name type="scientific">Leishmania donovani</name>
    <dbReference type="NCBI Taxonomy" id="5661"/>
    <lineage>
        <taxon>Eukaryota</taxon>
        <taxon>Discoba</taxon>
        <taxon>Euglenozoa</taxon>
        <taxon>Kinetoplastea</taxon>
        <taxon>Metakinetoplastina</taxon>
        <taxon>Trypanosomatida</taxon>
        <taxon>Trypanosomatidae</taxon>
        <taxon>Leishmaniinae</taxon>
        <taxon>Leishmania</taxon>
    </lineage>
</organism>
<dbReference type="Proteomes" id="UP000601710">
    <property type="component" value="Chromosome 36"/>
</dbReference>
<dbReference type="VEuPathDB" id="TriTrypDB:LdBPK_360110.1"/>
<feature type="domain" description="UmuC" evidence="1">
    <location>
        <begin position="59"/>
        <end position="244"/>
    </location>
</feature>
<dbReference type="InterPro" id="IPR001126">
    <property type="entry name" value="UmuC"/>
</dbReference>
<dbReference type="GO" id="GO:0003684">
    <property type="term" value="F:damaged DNA binding"/>
    <property type="evidence" value="ECO:0007669"/>
    <property type="project" value="InterPro"/>
</dbReference>
<name>A0A6J8FQM2_LEIDO</name>
<dbReference type="Gene3D" id="3.40.1170.60">
    <property type="match status" value="1"/>
</dbReference>
<reference evidence="2" key="1">
    <citation type="submission" date="2020-06" db="EMBL/GenBank/DDBJ databases">
        <authorList>
            <person name="Camacho E."/>
            <person name="Gonzalez-de la Fuente S."/>
            <person name="Rastrojo A."/>
            <person name="Peiro-Pastor R."/>
            <person name="Solana JC."/>
            <person name="Tabera L."/>
            <person name="Gamarro F."/>
            <person name="Carrasco-Ramiro F."/>
            <person name="Requena JM."/>
            <person name="Aguado B."/>
        </authorList>
    </citation>
    <scope>NUCLEOTIDE SEQUENCE</scope>
</reference>
<dbReference type="GO" id="GO:0003887">
    <property type="term" value="F:DNA-directed DNA polymerase activity"/>
    <property type="evidence" value="ECO:0007669"/>
    <property type="project" value="TreeGrafter"/>
</dbReference>
<dbReference type="EMBL" id="LR812656">
    <property type="protein sequence ID" value="CAC5434577.1"/>
    <property type="molecule type" value="Genomic_DNA"/>
</dbReference>
<sequence>MTAMSRSVRDQANSLQHFQQHSRLYFIGQWRTKMEDVFREWFIEHPEWNHGTLEQQRTFVHVDMDAFFCSVQLAKPEYAHLKTKPVGIAAGKYNSDISSCNYVARSYGIHAGMYVNSAKERCPQLVTLGYDLEACERVAKTLYQIIFDLFPTGVKMSMEVYSIDEVMLAADTADYALLQSFCETVRRELFSATGCTASCGIGPNIMLARLATDRGKPNGICVVHAKDVAQTMNALPLECIHGAGESTMEKICRALREQGIIDERTDAGGVTCGSAQKLKREALQRVLGKRQGETFYHLVHGEDGRVVTRTGDPEDQRHLGKRIPNAVGCSMNYAVRPEGVDDVWKIARQLLDDVCTKLRRTDAVAQGLRVTLLERHPLHPKETQKYMGRGKCVEVHLPIKLPHAMAADEVEAMELEIRKVVAPLLVASRAISDAERAAQLGLSSSEMDLVIWTVAIASLRDIVVADLRGMTVQATGLRQKQQAPLTRQRISGQQMTLATGFFNAKRPRTQDGVTVVEPTPAQPPSDTVRERPADSSVDAATLYLLYAQPWPRRDDATAAQWRRGCESACRQLDYPVVKAYLRCALAKLSEWPEPQEAAETFQQLLSFANTRLPAPLNFL</sequence>
<dbReference type="FunFam" id="3.40.1170.60:FF:000016">
    <property type="entry name" value="DNA damage repair protein"/>
    <property type="match status" value="1"/>
</dbReference>
<dbReference type="InterPro" id="IPR043128">
    <property type="entry name" value="Rev_trsase/Diguanyl_cyclase"/>
</dbReference>
<dbReference type="Pfam" id="PF00817">
    <property type="entry name" value="IMS"/>
    <property type="match status" value="1"/>
</dbReference>
<evidence type="ECO:0000313" key="3">
    <source>
        <dbReference type="Proteomes" id="UP000601710"/>
    </source>
</evidence>
<protein>
    <submittedName>
        <fullName evidence="2">DNA_damage_repair_protein_putative/GeneDB:LmjF.36.0100</fullName>
    </submittedName>
</protein>
<dbReference type="GO" id="GO:0070987">
    <property type="term" value="P:error-free translesion synthesis"/>
    <property type="evidence" value="ECO:0007669"/>
    <property type="project" value="TreeGrafter"/>
</dbReference>
<dbReference type="Gene3D" id="3.30.70.270">
    <property type="match status" value="1"/>
</dbReference>
<evidence type="ECO:0000313" key="2">
    <source>
        <dbReference type="EMBL" id="CAC5434577.1"/>
    </source>
</evidence>
<dbReference type="InterPro" id="IPR036775">
    <property type="entry name" value="DNA_pol_Y-fam_lit_finger_sf"/>
</dbReference>
<proteinExistence type="predicted"/>
<dbReference type="AlphaFoldDB" id="A0A6J8FQM2"/>
<dbReference type="Gene3D" id="1.10.150.20">
    <property type="entry name" value="5' to 3' exonuclease, C-terminal subdomain"/>
    <property type="match status" value="1"/>
</dbReference>
<dbReference type="PANTHER" id="PTHR45990:SF1">
    <property type="entry name" value="DNA REPAIR PROTEIN REV1"/>
    <property type="match status" value="1"/>
</dbReference>
<dbReference type="SUPFAM" id="SSF56672">
    <property type="entry name" value="DNA/RNA polymerases"/>
    <property type="match status" value="1"/>
</dbReference>
<dbReference type="PROSITE" id="PS50173">
    <property type="entry name" value="UMUC"/>
    <property type="match status" value="1"/>
</dbReference>
<dbReference type="VEuPathDB" id="TriTrypDB:LDHU3_36.0170"/>
<evidence type="ECO:0000259" key="1">
    <source>
        <dbReference type="PROSITE" id="PS50173"/>
    </source>
</evidence>
<dbReference type="CDD" id="cd01701">
    <property type="entry name" value="PolY_Rev1"/>
    <property type="match status" value="1"/>
</dbReference>
<dbReference type="GO" id="GO:0017125">
    <property type="term" value="F:deoxycytidyl transferase activity"/>
    <property type="evidence" value="ECO:0007669"/>
    <property type="project" value="TreeGrafter"/>
</dbReference>
<dbReference type="GO" id="GO:0006281">
    <property type="term" value="P:DNA repair"/>
    <property type="evidence" value="ECO:0007669"/>
    <property type="project" value="InterPro"/>
</dbReference>
<dbReference type="GO" id="GO:0005634">
    <property type="term" value="C:nucleus"/>
    <property type="evidence" value="ECO:0007669"/>
    <property type="project" value="TreeGrafter"/>
</dbReference>
<dbReference type="Gene3D" id="3.30.1490.100">
    <property type="entry name" value="DNA polymerase, Y-family, little finger domain"/>
    <property type="match status" value="1"/>
</dbReference>
<dbReference type="InterPro" id="IPR043502">
    <property type="entry name" value="DNA/RNA_pol_sf"/>
</dbReference>